<reference evidence="1" key="1">
    <citation type="submission" date="2021-03" db="EMBL/GenBank/DDBJ databases">
        <authorList>
            <person name="Bekaert M."/>
        </authorList>
    </citation>
    <scope>NUCLEOTIDE SEQUENCE</scope>
</reference>
<evidence type="ECO:0000313" key="2">
    <source>
        <dbReference type="Proteomes" id="UP000683360"/>
    </source>
</evidence>
<comment type="caution">
    <text evidence="1">The sequence shown here is derived from an EMBL/GenBank/DDBJ whole genome shotgun (WGS) entry which is preliminary data.</text>
</comment>
<organism evidence="1 2">
    <name type="scientific">Mytilus edulis</name>
    <name type="common">Blue mussel</name>
    <dbReference type="NCBI Taxonomy" id="6550"/>
    <lineage>
        <taxon>Eukaryota</taxon>
        <taxon>Metazoa</taxon>
        <taxon>Spiralia</taxon>
        <taxon>Lophotrochozoa</taxon>
        <taxon>Mollusca</taxon>
        <taxon>Bivalvia</taxon>
        <taxon>Autobranchia</taxon>
        <taxon>Pteriomorphia</taxon>
        <taxon>Mytilida</taxon>
        <taxon>Mytiloidea</taxon>
        <taxon>Mytilidae</taxon>
        <taxon>Mytilinae</taxon>
        <taxon>Mytilus</taxon>
    </lineage>
</organism>
<dbReference type="Proteomes" id="UP000683360">
    <property type="component" value="Unassembled WGS sequence"/>
</dbReference>
<name>A0A8S3QSU1_MYTED</name>
<accession>A0A8S3QSU1</accession>
<dbReference type="EMBL" id="CAJPWZ010000657">
    <property type="protein sequence ID" value="CAG2197926.1"/>
    <property type="molecule type" value="Genomic_DNA"/>
</dbReference>
<gene>
    <name evidence="1" type="ORF">MEDL_12720</name>
</gene>
<sequence>MDQEISKLKKLGSIQPLKEIQTLQHTVQTITAQTNSLSMKERARSQDFLALYNMTTNSLNELEVRTHIKINQLENLTLAQLHDIEGKSEETENRNNLTFSRIQQQINESTEQGDYYIYLNGNIISETRIGYSSSPPSSMYHTGTAVLALQLHPNDSVWVYNPGYSMNGGLYSTLTIVKVK</sequence>
<evidence type="ECO:0008006" key="3">
    <source>
        <dbReference type="Google" id="ProtNLM"/>
    </source>
</evidence>
<proteinExistence type="predicted"/>
<keyword evidence="2" id="KW-1185">Reference proteome</keyword>
<evidence type="ECO:0000313" key="1">
    <source>
        <dbReference type="EMBL" id="CAG2197926.1"/>
    </source>
</evidence>
<protein>
    <recommendedName>
        <fullName evidence="3">C1q domain-containing protein</fullName>
    </recommendedName>
</protein>
<dbReference type="AlphaFoldDB" id="A0A8S3QSU1"/>